<keyword evidence="6" id="KW-0378">Hydrolase</keyword>
<dbReference type="PIRSF" id="PIRSF039117">
    <property type="entry name" value="KaiC"/>
    <property type="match status" value="1"/>
</dbReference>
<dbReference type="SUPFAM" id="SSF52540">
    <property type="entry name" value="P-loop containing nucleoside triphosphate hydrolases"/>
    <property type="match status" value="2"/>
</dbReference>
<dbReference type="InterPro" id="IPR051347">
    <property type="entry name" value="Circadian_clock_KaiC-rel"/>
</dbReference>
<dbReference type="GO" id="GO:0016787">
    <property type="term" value="F:hydrolase activity"/>
    <property type="evidence" value="ECO:0007669"/>
    <property type="project" value="UniProtKB-KW"/>
</dbReference>
<evidence type="ECO:0000256" key="3">
    <source>
        <dbReference type="ARBA" id="ARBA00022679"/>
    </source>
</evidence>
<dbReference type="Proteomes" id="UP000192602">
    <property type="component" value="Unassembled WGS sequence"/>
</dbReference>
<dbReference type="InterPro" id="IPR010624">
    <property type="entry name" value="KaiC_dom"/>
</dbReference>
<sequence length="480" mass="54504">MEKLSTGIKGLDKVLFGGLYKQRFYLISGGPGAGKTTFCLHFLEEGGKKGENSLFISLGEKETQIRESAKNLGLNLQHLFFLDLSPSSDYFINTESYDIFSPAEVEKEPITTAIKEAVEKYKPTRVVIDSLTQFRYLSTDIFQFRKEVLSLLNYLSENGATTLFTSESSHETPDDDLRFLSDGVIDLFVTEEYRYLMVKKFRGSEFISGTHTYEIKNNKGITVYPRLSFKGIKSNIEHFKQFSFGVPEIDELLFGGIEQSTISVIAGPSGTGKTTLSMQFLKECAGRGERSIVYSFEEQPEKIIERCEKINIPIKAMIEQGTLEIKYIPPNIYTNDAFAEIVKNDIEEKRTKIVMIDSTSGYIEAMIGKNNLTYLFNLCKYLSLHKITVLLPTEVKNITGDFLVSNYDISYIADNIIFLRYLEIKGQLRRAIGILKKRLSNFEKTLREFEITKYGIKVGTPLYNLENILTGVPKLVSEKD</sequence>
<feature type="domain" description="KaiC" evidence="7">
    <location>
        <begin position="2"/>
        <end position="237"/>
    </location>
</feature>
<evidence type="ECO:0000313" key="9">
    <source>
        <dbReference type="Proteomes" id="UP000192602"/>
    </source>
</evidence>
<gene>
    <name evidence="8" type="ORF">SAMN05660197_1207</name>
</gene>
<keyword evidence="4" id="KW-0677">Repeat</keyword>
<keyword evidence="9" id="KW-1185">Reference proteome</keyword>
<dbReference type="AlphaFoldDB" id="A0A1W1WTM2"/>
<dbReference type="Gene3D" id="3.40.50.300">
    <property type="entry name" value="P-loop containing nucleotide triphosphate hydrolases"/>
    <property type="match status" value="2"/>
</dbReference>
<evidence type="ECO:0000313" key="8">
    <source>
        <dbReference type="EMBL" id="SMC09400.1"/>
    </source>
</evidence>
<keyword evidence="3" id="KW-0808">Transferase</keyword>
<evidence type="ECO:0000256" key="1">
    <source>
        <dbReference type="ARBA" id="ARBA00012513"/>
    </source>
</evidence>
<name>A0A1W1WTM2_9BACT</name>
<dbReference type="STRING" id="1069081.SAMN05660197_1207"/>
<evidence type="ECO:0000259" key="7">
    <source>
        <dbReference type="PROSITE" id="PS51146"/>
    </source>
</evidence>
<dbReference type="PRINTS" id="PR01874">
    <property type="entry name" value="DNAREPAIRADA"/>
</dbReference>
<dbReference type="SMART" id="SM00382">
    <property type="entry name" value="AAA"/>
    <property type="match status" value="2"/>
</dbReference>
<dbReference type="GO" id="GO:0005524">
    <property type="term" value="F:ATP binding"/>
    <property type="evidence" value="ECO:0007669"/>
    <property type="project" value="InterPro"/>
</dbReference>
<dbReference type="InterPro" id="IPR003593">
    <property type="entry name" value="AAA+_ATPase"/>
</dbReference>
<dbReference type="EC" id="2.7.11.1" evidence="1"/>
<dbReference type="RefSeq" id="WP_084275630.1">
    <property type="nucleotide sequence ID" value="NZ_AP026671.1"/>
</dbReference>
<dbReference type="InterPro" id="IPR030665">
    <property type="entry name" value="KaiC"/>
</dbReference>
<accession>A0A1W1WTM2</accession>
<keyword evidence="2" id="KW-0597">Phosphoprotein</keyword>
<dbReference type="PANTHER" id="PTHR42926:SF1">
    <property type="entry name" value="CIRCADIAN CLOCK OSCILLATOR PROTEIN KAIC 1"/>
    <property type="match status" value="1"/>
</dbReference>
<dbReference type="OrthoDB" id="5318038at2"/>
<evidence type="ECO:0000256" key="2">
    <source>
        <dbReference type="ARBA" id="ARBA00022553"/>
    </source>
</evidence>
<proteinExistence type="predicted"/>
<keyword evidence="5" id="KW-0418">Kinase</keyword>
<evidence type="ECO:0000256" key="4">
    <source>
        <dbReference type="ARBA" id="ARBA00022737"/>
    </source>
</evidence>
<dbReference type="PANTHER" id="PTHR42926">
    <property type="match status" value="1"/>
</dbReference>
<dbReference type="InterPro" id="IPR027417">
    <property type="entry name" value="P-loop_NTPase"/>
</dbReference>
<reference evidence="9" key="1">
    <citation type="submission" date="2017-04" db="EMBL/GenBank/DDBJ databases">
        <authorList>
            <person name="Varghese N."/>
            <person name="Submissions S."/>
        </authorList>
    </citation>
    <scope>NUCLEOTIDE SEQUENCE [LARGE SCALE GENOMIC DNA]</scope>
    <source>
        <strain evidence="9">DSM 16512</strain>
    </source>
</reference>
<dbReference type="InterPro" id="IPR014774">
    <property type="entry name" value="KaiC-like_dom"/>
</dbReference>
<dbReference type="GO" id="GO:0004674">
    <property type="term" value="F:protein serine/threonine kinase activity"/>
    <property type="evidence" value="ECO:0007669"/>
    <property type="project" value="UniProtKB-EC"/>
</dbReference>
<organism evidence="8 9">
    <name type="scientific">Nitratiruptor tergarcus DSM 16512</name>
    <dbReference type="NCBI Taxonomy" id="1069081"/>
    <lineage>
        <taxon>Bacteria</taxon>
        <taxon>Pseudomonadati</taxon>
        <taxon>Campylobacterota</taxon>
        <taxon>Epsilonproteobacteria</taxon>
        <taxon>Nautiliales</taxon>
        <taxon>Nitratiruptoraceae</taxon>
        <taxon>Nitratiruptor</taxon>
    </lineage>
</organism>
<dbReference type="EMBL" id="FWWZ01000001">
    <property type="protein sequence ID" value="SMC09400.1"/>
    <property type="molecule type" value="Genomic_DNA"/>
</dbReference>
<dbReference type="Pfam" id="PF06745">
    <property type="entry name" value="ATPase"/>
    <property type="match status" value="2"/>
</dbReference>
<feature type="domain" description="KaiC" evidence="7">
    <location>
        <begin position="240"/>
        <end position="472"/>
    </location>
</feature>
<dbReference type="PROSITE" id="PS51146">
    <property type="entry name" value="KAIC"/>
    <property type="match status" value="2"/>
</dbReference>
<protein>
    <recommendedName>
        <fullName evidence="1">non-specific serine/threonine protein kinase</fullName>
        <ecNumber evidence="1">2.7.11.1</ecNumber>
    </recommendedName>
</protein>
<evidence type="ECO:0000256" key="5">
    <source>
        <dbReference type="ARBA" id="ARBA00022777"/>
    </source>
</evidence>
<evidence type="ECO:0000256" key="6">
    <source>
        <dbReference type="ARBA" id="ARBA00022801"/>
    </source>
</evidence>